<dbReference type="Gene3D" id="3.40.50.1360">
    <property type="match status" value="1"/>
</dbReference>
<proteinExistence type="inferred from homology"/>
<dbReference type="InterPro" id="IPR006148">
    <property type="entry name" value="Glc/Gal-6P_isomerase"/>
</dbReference>
<dbReference type="InterPro" id="IPR005900">
    <property type="entry name" value="6-phosphogluconolactonase_DevB"/>
</dbReference>
<dbReference type="GO" id="GO:0017057">
    <property type="term" value="F:6-phosphogluconolactonase activity"/>
    <property type="evidence" value="ECO:0007669"/>
    <property type="project" value="UniProtKB-EC"/>
</dbReference>
<dbReference type="CDD" id="cd01400">
    <property type="entry name" value="6PGL"/>
    <property type="match status" value="1"/>
</dbReference>
<evidence type="ECO:0000256" key="1">
    <source>
        <dbReference type="ARBA" id="ARBA00000832"/>
    </source>
</evidence>
<evidence type="ECO:0000256" key="5">
    <source>
        <dbReference type="ARBA" id="ARBA00013198"/>
    </source>
</evidence>
<accession>A0ABY1ZKE1</accession>
<keyword evidence="10" id="KW-1185">Reference proteome</keyword>
<comment type="catalytic activity">
    <reaction evidence="1 7">
        <text>6-phospho-D-glucono-1,5-lactone + H2O = 6-phospho-D-gluconate + H(+)</text>
        <dbReference type="Rhea" id="RHEA:12556"/>
        <dbReference type="ChEBI" id="CHEBI:15377"/>
        <dbReference type="ChEBI" id="CHEBI:15378"/>
        <dbReference type="ChEBI" id="CHEBI:57955"/>
        <dbReference type="ChEBI" id="CHEBI:58759"/>
        <dbReference type="EC" id="3.1.1.31"/>
    </reaction>
</comment>
<evidence type="ECO:0000256" key="7">
    <source>
        <dbReference type="RuleBase" id="RU365095"/>
    </source>
</evidence>
<dbReference type="InterPro" id="IPR039104">
    <property type="entry name" value="6PGL"/>
</dbReference>
<evidence type="ECO:0000256" key="6">
    <source>
        <dbReference type="ARBA" id="ARBA00020337"/>
    </source>
</evidence>
<organism evidence="9 10">
    <name type="scientific">Marinobacter halodurans</name>
    <dbReference type="NCBI Taxonomy" id="2528979"/>
    <lineage>
        <taxon>Bacteria</taxon>
        <taxon>Pseudomonadati</taxon>
        <taxon>Pseudomonadota</taxon>
        <taxon>Gammaproteobacteria</taxon>
        <taxon>Pseudomonadales</taxon>
        <taxon>Marinobacteraceae</taxon>
        <taxon>Marinobacter</taxon>
    </lineage>
</organism>
<dbReference type="NCBIfam" id="TIGR01198">
    <property type="entry name" value="pgl"/>
    <property type="match status" value="1"/>
</dbReference>
<comment type="function">
    <text evidence="2 7">Hydrolysis of 6-phosphogluconolactone to 6-phosphogluconate.</text>
</comment>
<evidence type="ECO:0000256" key="4">
    <source>
        <dbReference type="ARBA" id="ARBA00010662"/>
    </source>
</evidence>
<dbReference type="InterPro" id="IPR037171">
    <property type="entry name" value="NagB/RpiA_transferase-like"/>
</dbReference>
<dbReference type="PANTHER" id="PTHR11054:SF0">
    <property type="entry name" value="6-PHOSPHOGLUCONOLACTONASE"/>
    <property type="match status" value="1"/>
</dbReference>
<evidence type="ECO:0000256" key="3">
    <source>
        <dbReference type="ARBA" id="ARBA00004961"/>
    </source>
</evidence>
<dbReference type="EMBL" id="SJDL01000022">
    <property type="protein sequence ID" value="TBW54424.1"/>
    <property type="molecule type" value="Genomic_DNA"/>
</dbReference>
<sequence>MPDIDWPATVQPVLGESADEIAGQLADAVAGQLEQALATRERASLALSGGSTPKPFFEKLRDKPLDWSRVDVTLADERWVPLESSDSNERLLREHFLQGGAVEARFIGMKQEHESANAGQPLAEQALSALAWPLDVLVLGMGNDGHTASLFPDAPEIDRALDPSQPDRCMALHPASQPQARLSLTRRALENAGWVALHLKGEDKMDTLRAAMDDMKSVREMPIRLFLGLGLNLFWSP</sequence>
<name>A0ABY1ZKE1_9GAMM</name>
<evidence type="ECO:0000313" key="9">
    <source>
        <dbReference type="EMBL" id="TBW54424.1"/>
    </source>
</evidence>
<dbReference type="Proteomes" id="UP000313645">
    <property type="component" value="Unassembled WGS sequence"/>
</dbReference>
<keyword evidence="7 9" id="KW-0378">Hydrolase</keyword>
<evidence type="ECO:0000259" key="8">
    <source>
        <dbReference type="Pfam" id="PF01182"/>
    </source>
</evidence>
<gene>
    <name evidence="7 9" type="primary">pgl</name>
    <name evidence="9" type="ORF">EZI54_13990</name>
</gene>
<dbReference type="EC" id="3.1.1.31" evidence="5 7"/>
<comment type="caution">
    <text evidence="9">The sequence shown here is derived from an EMBL/GenBank/DDBJ whole genome shotgun (WGS) entry which is preliminary data.</text>
</comment>
<dbReference type="RefSeq" id="WP_131482548.1">
    <property type="nucleotide sequence ID" value="NZ_SJDL01000022.1"/>
</dbReference>
<dbReference type="PANTHER" id="PTHR11054">
    <property type="entry name" value="6-PHOSPHOGLUCONOLACTONASE"/>
    <property type="match status" value="1"/>
</dbReference>
<comment type="similarity">
    <text evidence="4 7">Belongs to the glucosamine/galactosamine-6-phosphate isomerase family. 6-phosphogluconolactonase subfamily.</text>
</comment>
<reference evidence="9 10" key="1">
    <citation type="submission" date="2019-02" db="EMBL/GenBank/DDBJ databases">
        <title>Marinobacter halodurans sp. nov., a marine bacterium isolated from sea tidal flat.</title>
        <authorList>
            <person name="Yoo Y."/>
            <person name="Lee D.W."/>
            <person name="Kim B.S."/>
            <person name="Kim J.-J."/>
        </authorList>
    </citation>
    <scope>NUCLEOTIDE SEQUENCE [LARGE SCALE GENOMIC DNA]</scope>
    <source>
        <strain evidence="9 10">YJ-S3-2</strain>
    </source>
</reference>
<protein>
    <recommendedName>
        <fullName evidence="6 7">6-phosphogluconolactonase</fullName>
        <shortName evidence="7">6PGL</shortName>
        <ecNumber evidence="5 7">3.1.1.31</ecNumber>
    </recommendedName>
</protein>
<dbReference type="SUPFAM" id="SSF100950">
    <property type="entry name" value="NagB/RpiA/CoA transferase-like"/>
    <property type="match status" value="1"/>
</dbReference>
<evidence type="ECO:0000313" key="10">
    <source>
        <dbReference type="Proteomes" id="UP000313645"/>
    </source>
</evidence>
<dbReference type="Pfam" id="PF01182">
    <property type="entry name" value="Glucosamine_iso"/>
    <property type="match status" value="1"/>
</dbReference>
<comment type="pathway">
    <text evidence="3 7">Carbohydrate degradation; pentose phosphate pathway; D-ribulose 5-phosphate from D-glucose 6-phosphate (oxidative stage): step 2/3.</text>
</comment>
<feature type="domain" description="Glucosamine/galactosamine-6-phosphate isomerase" evidence="8">
    <location>
        <begin position="17"/>
        <end position="227"/>
    </location>
</feature>
<evidence type="ECO:0000256" key="2">
    <source>
        <dbReference type="ARBA" id="ARBA00002681"/>
    </source>
</evidence>